<evidence type="ECO:0000313" key="11">
    <source>
        <dbReference type="EMBL" id="VUX47489.1"/>
    </source>
</evidence>
<evidence type="ECO:0000256" key="8">
    <source>
        <dbReference type="ARBA" id="ARBA00023014"/>
    </source>
</evidence>
<dbReference type="PROSITE" id="PS00198">
    <property type="entry name" value="4FE4S_FER_1"/>
    <property type="match status" value="1"/>
</dbReference>
<evidence type="ECO:0000256" key="7">
    <source>
        <dbReference type="ARBA" id="ARBA00023004"/>
    </source>
</evidence>
<dbReference type="GO" id="GO:0051539">
    <property type="term" value="F:4 iron, 4 sulfur cluster binding"/>
    <property type="evidence" value="ECO:0007669"/>
    <property type="project" value="UniProtKB-KW"/>
</dbReference>
<evidence type="ECO:0000256" key="4">
    <source>
        <dbReference type="ARBA" id="ARBA00022723"/>
    </source>
</evidence>
<dbReference type="PANTHER" id="PTHR30002:SF4">
    <property type="entry name" value="EPOXYQUEUOSINE REDUCTASE"/>
    <property type="match status" value="1"/>
</dbReference>
<dbReference type="PROSITE" id="PS51379">
    <property type="entry name" value="4FE4S_FER_2"/>
    <property type="match status" value="1"/>
</dbReference>
<dbReference type="Pfam" id="PF13484">
    <property type="entry name" value="Fer4_16"/>
    <property type="match status" value="1"/>
</dbReference>
<organism evidence="11 12">
    <name type="scientific">Candidatus Defluviicoccus seviourii</name>
    <dbReference type="NCBI Taxonomy" id="2565273"/>
    <lineage>
        <taxon>Bacteria</taxon>
        <taxon>Pseudomonadati</taxon>
        <taxon>Pseudomonadota</taxon>
        <taxon>Alphaproteobacteria</taxon>
        <taxon>Rhodospirillales</taxon>
        <taxon>Rhodospirillaceae</taxon>
        <taxon>Defluviicoccus</taxon>
    </lineage>
</organism>
<keyword evidence="6 11" id="KW-0560">Oxidoreductase</keyword>
<keyword evidence="8" id="KW-0411">Iron-sulfur</keyword>
<feature type="compositionally biased region" description="Low complexity" evidence="9">
    <location>
        <begin position="322"/>
        <end position="335"/>
    </location>
</feature>
<dbReference type="PANTHER" id="PTHR30002">
    <property type="entry name" value="EPOXYQUEUOSINE REDUCTASE"/>
    <property type="match status" value="1"/>
</dbReference>
<protein>
    <submittedName>
        <fullName evidence="11">Epoxyqueuosine reductase</fullName>
        <ecNumber evidence="11">1.17.99.6</ecNumber>
    </submittedName>
</protein>
<evidence type="ECO:0000313" key="12">
    <source>
        <dbReference type="Proteomes" id="UP000326641"/>
    </source>
</evidence>
<comment type="caution">
    <text evidence="11">The sequence shown here is derived from an EMBL/GenBank/DDBJ whole genome shotgun (WGS) entry which is preliminary data.</text>
</comment>
<dbReference type="InterPro" id="IPR017896">
    <property type="entry name" value="4Fe4S_Fe-S-bd"/>
</dbReference>
<keyword evidence="7" id="KW-0408">Iron</keyword>
<evidence type="ECO:0000256" key="2">
    <source>
        <dbReference type="ARBA" id="ARBA00022490"/>
    </source>
</evidence>
<dbReference type="Gene3D" id="3.30.70.20">
    <property type="match status" value="1"/>
</dbReference>
<dbReference type="EMBL" id="UXAT02000045">
    <property type="protein sequence ID" value="VUX47489.1"/>
    <property type="molecule type" value="Genomic_DNA"/>
</dbReference>
<dbReference type="Proteomes" id="UP000326641">
    <property type="component" value="Unassembled WGS sequence"/>
</dbReference>
<dbReference type="GO" id="GO:0046872">
    <property type="term" value="F:metal ion binding"/>
    <property type="evidence" value="ECO:0007669"/>
    <property type="project" value="UniProtKB-KW"/>
</dbReference>
<dbReference type="InterPro" id="IPR013542">
    <property type="entry name" value="QueG_DUF1730"/>
</dbReference>
<keyword evidence="12" id="KW-1185">Reference proteome</keyword>
<keyword evidence="2" id="KW-0963">Cytoplasm</keyword>
<keyword evidence="5" id="KW-0671">Queuosine biosynthesis</keyword>
<dbReference type="NCBIfam" id="TIGR00276">
    <property type="entry name" value="tRNA epoxyqueuosine(34) reductase QueG"/>
    <property type="match status" value="1"/>
</dbReference>
<feature type="region of interest" description="Disordered" evidence="9">
    <location>
        <begin position="308"/>
        <end position="356"/>
    </location>
</feature>
<feature type="domain" description="4Fe-4S ferredoxin-type" evidence="10">
    <location>
        <begin position="174"/>
        <end position="206"/>
    </location>
</feature>
<dbReference type="EC" id="1.17.99.6" evidence="11"/>
<accession>A0A564WH97</accession>
<evidence type="ECO:0000256" key="3">
    <source>
        <dbReference type="ARBA" id="ARBA00022694"/>
    </source>
</evidence>
<evidence type="ECO:0000256" key="9">
    <source>
        <dbReference type="SAM" id="MobiDB-lite"/>
    </source>
</evidence>
<keyword evidence="1" id="KW-0004">4Fe-4S</keyword>
<reference evidence="11" key="1">
    <citation type="submission" date="2018-11" db="EMBL/GenBank/DDBJ databases">
        <authorList>
            <person name="Onetto C."/>
        </authorList>
    </citation>
    <scope>NUCLEOTIDE SEQUENCE [LARGE SCALE GENOMIC DNA]</scope>
</reference>
<keyword evidence="3" id="KW-0819">tRNA processing</keyword>
<dbReference type="GO" id="GO:0052693">
    <property type="term" value="F:epoxyqueuosine reductase activity"/>
    <property type="evidence" value="ECO:0007669"/>
    <property type="project" value="UniProtKB-EC"/>
</dbReference>
<evidence type="ECO:0000256" key="1">
    <source>
        <dbReference type="ARBA" id="ARBA00022485"/>
    </source>
</evidence>
<sequence>MPADKERIRAGAFACGFDAVGFAAAAGDGADAENLAAYVAQGRHGDMAWLAREPAKRADPALLWPQARSVICLGLNYGPETDPLAGLDEPGVGWVSIYARRRDYHLVLKKKLKRLARWLAHAYGGEVKVFVDTAPVMEKPLAARSGLGWIGKHTNLVSRRFGSWLFLGEVFTSLAIEPDPPAADACGSCRRCVDACPTGALDQQYRIDPRRCLSYLTIEHKGTIADDLAASLSNRLFGCDDCLAVCPWNKFARPACEPELACRADLSRIPLDALACLDEAGFRARFANTPLRRAGRLRLQYAAAIAQANARRPDPPRRGEALAEPAARAAVAAPTSRRERGPVGSKPPGGGRSGSG</sequence>
<dbReference type="InterPro" id="IPR004453">
    <property type="entry name" value="QueG"/>
</dbReference>
<feature type="compositionally biased region" description="Gly residues" evidence="9">
    <location>
        <begin position="347"/>
        <end position="356"/>
    </location>
</feature>
<dbReference type="InterPro" id="IPR017900">
    <property type="entry name" value="4Fe4S_Fe_S_CS"/>
</dbReference>
<proteinExistence type="predicted"/>
<evidence type="ECO:0000256" key="5">
    <source>
        <dbReference type="ARBA" id="ARBA00022785"/>
    </source>
</evidence>
<dbReference type="AlphaFoldDB" id="A0A564WH97"/>
<gene>
    <name evidence="11" type="primary">queG</name>
    <name evidence="11" type="ORF">DF3PA_50136</name>
</gene>
<evidence type="ECO:0000259" key="10">
    <source>
        <dbReference type="PROSITE" id="PS51379"/>
    </source>
</evidence>
<name>A0A564WH97_9PROT</name>
<feature type="compositionally biased region" description="Basic and acidic residues" evidence="9">
    <location>
        <begin position="311"/>
        <end position="321"/>
    </location>
</feature>
<dbReference type="GO" id="GO:0008616">
    <property type="term" value="P:tRNA queuosine(34) biosynthetic process"/>
    <property type="evidence" value="ECO:0007669"/>
    <property type="project" value="UniProtKB-KW"/>
</dbReference>
<dbReference type="SUPFAM" id="SSF46548">
    <property type="entry name" value="alpha-helical ferredoxin"/>
    <property type="match status" value="1"/>
</dbReference>
<evidence type="ECO:0000256" key="6">
    <source>
        <dbReference type="ARBA" id="ARBA00023002"/>
    </source>
</evidence>
<keyword evidence="4" id="KW-0479">Metal-binding</keyword>
<dbReference type="Pfam" id="PF08331">
    <property type="entry name" value="QueG_DUF1730"/>
    <property type="match status" value="1"/>
</dbReference>